<dbReference type="PROSITE" id="PS51257">
    <property type="entry name" value="PROKAR_LIPOPROTEIN"/>
    <property type="match status" value="1"/>
</dbReference>
<feature type="chain" id="PRO_5001501238" description="Lipoprotein" evidence="1">
    <location>
        <begin position="26"/>
        <end position="286"/>
    </location>
</feature>
<dbReference type="AlphaFoldDB" id="A0A022KSV6"/>
<organism evidence="2 3">
    <name type="scientific">Brachybacterium muris UCD-AY4</name>
    <dbReference type="NCBI Taxonomy" id="1249481"/>
    <lineage>
        <taxon>Bacteria</taxon>
        <taxon>Bacillati</taxon>
        <taxon>Actinomycetota</taxon>
        <taxon>Actinomycetes</taxon>
        <taxon>Micrococcales</taxon>
        <taxon>Dermabacteraceae</taxon>
        <taxon>Brachybacterium</taxon>
    </lineage>
</organism>
<dbReference type="EMBL" id="AORC01000013">
    <property type="protein sequence ID" value="EYT48759.1"/>
    <property type="molecule type" value="Genomic_DNA"/>
</dbReference>
<evidence type="ECO:0008006" key="4">
    <source>
        <dbReference type="Google" id="ProtNLM"/>
    </source>
</evidence>
<protein>
    <recommendedName>
        <fullName evidence="4">Lipoprotein</fullName>
    </recommendedName>
</protein>
<dbReference type="HOGENOM" id="CLU_972065_0_0_11"/>
<accession>A0A022KSV6</accession>
<dbReference type="OrthoDB" id="4792618at2"/>
<comment type="caution">
    <text evidence="2">The sequence shown here is derived from an EMBL/GenBank/DDBJ whole genome shotgun (WGS) entry which is preliminary data.</text>
</comment>
<keyword evidence="1" id="KW-0732">Signal</keyword>
<evidence type="ECO:0000313" key="3">
    <source>
        <dbReference type="Proteomes" id="UP000019754"/>
    </source>
</evidence>
<reference evidence="2 3" key="1">
    <citation type="journal article" date="2013" name="Genome Announc.">
        <title>Draft genome sequence of an Actinobacterium, Brachybacterium muris strain UCD-AY4.</title>
        <authorList>
            <person name="Lo J.R."/>
            <person name="Lang J.M."/>
            <person name="Darling A.E."/>
            <person name="Eisen J.A."/>
            <person name="Coil D.A."/>
        </authorList>
    </citation>
    <scope>NUCLEOTIDE SEQUENCE [LARGE SCALE GENOMIC DNA]</scope>
    <source>
        <strain evidence="2 3">UCD-AY4</strain>
    </source>
</reference>
<gene>
    <name evidence="2" type="ORF">D641_0110830</name>
</gene>
<keyword evidence="3" id="KW-1185">Reference proteome</keyword>
<dbReference type="RefSeq" id="WP_017824799.1">
    <property type="nucleotide sequence ID" value="NZ_KB403092.1"/>
</dbReference>
<evidence type="ECO:0000313" key="2">
    <source>
        <dbReference type="EMBL" id="EYT48759.1"/>
    </source>
</evidence>
<name>A0A022KSV6_9MICO</name>
<dbReference type="STRING" id="1249481.D641_0110830"/>
<dbReference type="Proteomes" id="UP000019754">
    <property type="component" value="Unassembled WGS sequence"/>
</dbReference>
<sequence length="286" mass="30318">MSGRTLLTRRRLAAALLGTGSLALAACSRGPQPVSTDPDLTRDPLASVDQAQWDTRSADDLLSLPLEGDLAEYSAWTDSGLDDSSVAGARQQLVDFLTGAYLSPGELTGLSDADAQYAISTSTPNFWKDDLAEGFKSGSRHFYAYVLADAFADVGAPRICANWYRGQTGALPQLLFGGTIARTVIDTGSRDVGVVALRFAMRMDLDGRGESTRGMFQVTVHGMDLCATGEAKGLIVPAIGPEEAYVAVQEATMEQVIGSPRVPRKAMDSTSSEAMLGDEETVVLCP</sequence>
<proteinExistence type="predicted"/>
<evidence type="ECO:0000256" key="1">
    <source>
        <dbReference type="SAM" id="SignalP"/>
    </source>
</evidence>
<feature type="signal peptide" evidence="1">
    <location>
        <begin position="1"/>
        <end position="25"/>
    </location>
</feature>